<feature type="non-terminal residue" evidence="12">
    <location>
        <position position="1"/>
    </location>
</feature>
<dbReference type="PANTHER" id="PTHR24249">
    <property type="entry name" value="HISTAMINE RECEPTOR-RELATED G-PROTEIN COUPLED RECEPTOR"/>
    <property type="match status" value="1"/>
</dbReference>
<dbReference type="AlphaFoldDB" id="A8DWH1"/>
<name>A8DWH1_NEMVE</name>
<feature type="transmembrane region" description="Helical" evidence="10">
    <location>
        <begin position="88"/>
        <end position="106"/>
    </location>
</feature>
<feature type="domain" description="G-protein coupled receptors family 1 profile" evidence="11">
    <location>
        <begin position="1"/>
        <end position="107"/>
    </location>
</feature>
<evidence type="ECO:0000259" key="11">
    <source>
        <dbReference type="PROSITE" id="PS50262"/>
    </source>
</evidence>
<keyword evidence="2" id="KW-1003">Cell membrane</keyword>
<feature type="non-terminal residue" evidence="12">
    <location>
        <position position="107"/>
    </location>
</feature>
<accession>A8DWH1</accession>
<organism evidence="12 13">
    <name type="scientific">Nematostella vectensis</name>
    <name type="common">Starlet sea anemone</name>
    <dbReference type="NCBI Taxonomy" id="45351"/>
    <lineage>
        <taxon>Eukaryota</taxon>
        <taxon>Metazoa</taxon>
        <taxon>Cnidaria</taxon>
        <taxon>Anthozoa</taxon>
        <taxon>Hexacorallia</taxon>
        <taxon>Actiniaria</taxon>
        <taxon>Edwardsiidae</taxon>
        <taxon>Nematostella</taxon>
    </lineage>
</organism>
<keyword evidence="5 9" id="KW-0297">G-protein coupled receptor</keyword>
<evidence type="ECO:0000256" key="9">
    <source>
        <dbReference type="RuleBase" id="RU000688"/>
    </source>
</evidence>
<dbReference type="PROSITE" id="PS00237">
    <property type="entry name" value="G_PROTEIN_RECEP_F1_1"/>
    <property type="match status" value="1"/>
</dbReference>
<dbReference type="InterPro" id="IPR050569">
    <property type="entry name" value="TAAR"/>
</dbReference>
<feature type="transmembrane region" description="Helical" evidence="10">
    <location>
        <begin position="7"/>
        <end position="25"/>
    </location>
</feature>
<evidence type="ECO:0000313" key="12">
    <source>
        <dbReference type="EMBL" id="EDO25438.1"/>
    </source>
</evidence>
<keyword evidence="3 9" id="KW-0812">Transmembrane</keyword>
<dbReference type="SUPFAM" id="SSF81321">
    <property type="entry name" value="Family A G protein-coupled receptor-like"/>
    <property type="match status" value="1"/>
</dbReference>
<evidence type="ECO:0000256" key="3">
    <source>
        <dbReference type="ARBA" id="ARBA00022692"/>
    </source>
</evidence>
<proteinExistence type="inferred from homology"/>
<keyword evidence="13" id="KW-1185">Reference proteome</keyword>
<evidence type="ECO:0000256" key="10">
    <source>
        <dbReference type="SAM" id="Phobius"/>
    </source>
</evidence>
<dbReference type="InterPro" id="IPR017452">
    <property type="entry name" value="GPCR_Rhodpsn_7TM"/>
</dbReference>
<feature type="transmembrane region" description="Helical" evidence="10">
    <location>
        <begin position="45"/>
        <end position="67"/>
    </location>
</feature>
<dbReference type="Gene3D" id="1.20.1070.10">
    <property type="entry name" value="Rhodopsin 7-helix transmembrane proteins"/>
    <property type="match status" value="1"/>
</dbReference>
<protein>
    <recommendedName>
        <fullName evidence="11">G-protein coupled receptors family 1 profile domain-containing protein</fullName>
    </recommendedName>
</protein>
<evidence type="ECO:0000256" key="8">
    <source>
        <dbReference type="ARBA" id="ARBA00023224"/>
    </source>
</evidence>
<evidence type="ECO:0000256" key="6">
    <source>
        <dbReference type="ARBA" id="ARBA00023136"/>
    </source>
</evidence>
<evidence type="ECO:0000313" key="13">
    <source>
        <dbReference type="Proteomes" id="UP000001593"/>
    </source>
</evidence>
<gene>
    <name evidence="12" type="ORF">NEMVEDRAFT_v1g9813</name>
</gene>
<sequence length="107" mass="11859">LQTNTNILLASLAVTDLMVGCLAQPLFITEEYFKLKGELNCNVGMAYSCVQFLVCGASLTHIVPITLERYIAIKYPLKSSIWITKRSLMVVITMSWLIAISAFALTI</sequence>
<keyword evidence="7 9" id="KW-0675">Receptor</keyword>
<reference evidence="12 13" key="1">
    <citation type="journal article" date="2007" name="Science">
        <title>Sea anemone genome reveals ancestral eumetazoan gene repertoire and genomic organization.</title>
        <authorList>
            <person name="Putnam N.H."/>
            <person name="Srivastava M."/>
            <person name="Hellsten U."/>
            <person name="Dirks B."/>
            <person name="Chapman J."/>
            <person name="Salamov A."/>
            <person name="Terry A."/>
            <person name="Shapiro H."/>
            <person name="Lindquist E."/>
            <person name="Kapitonov V.V."/>
            <person name="Jurka J."/>
            <person name="Genikhovich G."/>
            <person name="Grigoriev I.V."/>
            <person name="Lucas S.M."/>
            <person name="Steele R.E."/>
            <person name="Finnerty J.R."/>
            <person name="Technau U."/>
            <person name="Martindale M.Q."/>
            <person name="Rokhsar D.S."/>
        </authorList>
    </citation>
    <scope>NUCLEOTIDE SEQUENCE [LARGE SCALE GENOMIC DNA]</scope>
    <source>
        <strain evidence="13">CH2 X CH6</strain>
    </source>
</reference>
<dbReference type="PRINTS" id="PR00237">
    <property type="entry name" value="GPCRRHODOPSN"/>
</dbReference>
<dbReference type="Pfam" id="PF00001">
    <property type="entry name" value="7tm_1"/>
    <property type="match status" value="1"/>
</dbReference>
<dbReference type="STRING" id="45351.A8DWH1"/>
<dbReference type="PROSITE" id="PS50262">
    <property type="entry name" value="G_PROTEIN_RECEP_F1_2"/>
    <property type="match status" value="1"/>
</dbReference>
<dbReference type="HOGENOM" id="CLU_2216501_0_0_1"/>
<dbReference type="Proteomes" id="UP000001593">
    <property type="component" value="Unassembled WGS sequence"/>
</dbReference>
<dbReference type="EMBL" id="DS479658">
    <property type="protein sequence ID" value="EDO25438.1"/>
    <property type="molecule type" value="Genomic_DNA"/>
</dbReference>
<evidence type="ECO:0000256" key="4">
    <source>
        <dbReference type="ARBA" id="ARBA00022989"/>
    </source>
</evidence>
<evidence type="ECO:0000256" key="7">
    <source>
        <dbReference type="ARBA" id="ARBA00023170"/>
    </source>
</evidence>
<evidence type="ECO:0000256" key="2">
    <source>
        <dbReference type="ARBA" id="ARBA00022475"/>
    </source>
</evidence>
<keyword evidence="8 9" id="KW-0807">Transducer</keyword>
<evidence type="ECO:0000256" key="5">
    <source>
        <dbReference type="ARBA" id="ARBA00023040"/>
    </source>
</evidence>
<keyword evidence="4 10" id="KW-1133">Transmembrane helix</keyword>
<keyword evidence="6 10" id="KW-0472">Membrane</keyword>
<dbReference type="GO" id="GO:0004930">
    <property type="term" value="F:G protein-coupled receptor activity"/>
    <property type="evidence" value="ECO:0007669"/>
    <property type="project" value="UniProtKB-KW"/>
</dbReference>
<dbReference type="GO" id="GO:0005886">
    <property type="term" value="C:plasma membrane"/>
    <property type="evidence" value="ECO:0007669"/>
    <property type="project" value="UniProtKB-SubCell"/>
</dbReference>
<dbReference type="InParanoid" id="A8DWH1"/>
<dbReference type="PhylomeDB" id="A8DWH1"/>
<dbReference type="PANTHER" id="PTHR24249:SF372">
    <property type="entry name" value="G-PROTEIN COUPLED RECEPTORS FAMILY 1 PROFILE DOMAIN-CONTAINING PROTEIN"/>
    <property type="match status" value="1"/>
</dbReference>
<dbReference type="InterPro" id="IPR000276">
    <property type="entry name" value="GPCR_Rhodpsn"/>
</dbReference>
<comment type="similarity">
    <text evidence="9">Belongs to the G-protein coupled receptor 1 family.</text>
</comment>
<evidence type="ECO:0000256" key="1">
    <source>
        <dbReference type="ARBA" id="ARBA00004651"/>
    </source>
</evidence>
<comment type="subcellular location">
    <subcellularLocation>
        <location evidence="1">Cell membrane</location>
        <topology evidence="1">Multi-pass membrane protein</topology>
    </subcellularLocation>
</comment>